<evidence type="ECO:0000256" key="4">
    <source>
        <dbReference type="ARBA" id="ARBA00022896"/>
    </source>
</evidence>
<keyword evidence="2" id="KW-0479">Metal-binding</keyword>
<evidence type="ECO:0000256" key="5">
    <source>
        <dbReference type="ARBA" id="ARBA00022964"/>
    </source>
</evidence>
<comment type="caution">
    <text evidence="11">The sequence shown here is derived from an EMBL/GenBank/DDBJ whole genome shotgun (WGS) entry which is preliminary data.</text>
</comment>
<keyword evidence="5" id="KW-0223">Dioxygenase</keyword>
<dbReference type="Gene3D" id="2.60.120.620">
    <property type="entry name" value="q2cbj1_9rhob like domain"/>
    <property type="match status" value="1"/>
</dbReference>
<name>A0AAU9VLR6_9CNID</name>
<dbReference type="PANTHER" id="PTHR10869:SF246">
    <property type="entry name" value="TRANSMEMBRANE PROLYL 4-HYDROXYLASE"/>
    <property type="match status" value="1"/>
</dbReference>
<dbReference type="InterPro" id="IPR005123">
    <property type="entry name" value="Oxoglu/Fe-dep_dioxygenase_dom"/>
</dbReference>
<keyword evidence="12" id="KW-1185">Reference proteome</keyword>
<dbReference type="InterPro" id="IPR002048">
    <property type="entry name" value="EF_hand_dom"/>
</dbReference>
<evidence type="ECO:0000256" key="8">
    <source>
        <dbReference type="SAM" id="SignalP"/>
    </source>
</evidence>
<evidence type="ECO:0000256" key="1">
    <source>
        <dbReference type="ARBA" id="ARBA00001961"/>
    </source>
</evidence>
<keyword evidence="3" id="KW-0106">Calcium</keyword>
<dbReference type="CDD" id="cd00051">
    <property type="entry name" value="EFh"/>
    <property type="match status" value="1"/>
</dbReference>
<dbReference type="InterPro" id="IPR044862">
    <property type="entry name" value="Pro_4_hyd_alph_FE2OG_OXY"/>
</dbReference>
<evidence type="ECO:0000259" key="9">
    <source>
        <dbReference type="PROSITE" id="PS50222"/>
    </source>
</evidence>
<gene>
    <name evidence="11" type="ORF">PMEA_00000980</name>
</gene>
<evidence type="ECO:0000256" key="7">
    <source>
        <dbReference type="ARBA" id="ARBA00023004"/>
    </source>
</evidence>
<dbReference type="PROSITE" id="PS51471">
    <property type="entry name" value="FE2OG_OXY"/>
    <property type="match status" value="1"/>
</dbReference>
<accession>A0AAU9VLR6</accession>
<dbReference type="InterPro" id="IPR045054">
    <property type="entry name" value="P4HA-like"/>
</dbReference>
<dbReference type="PANTHER" id="PTHR10869">
    <property type="entry name" value="PROLYL 4-HYDROXYLASE ALPHA SUBUNIT"/>
    <property type="match status" value="1"/>
</dbReference>
<feature type="chain" id="PRO_5043336672" description="Transmembrane prolyl 4-hydroxylase" evidence="8">
    <location>
        <begin position="19"/>
        <end position="434"/>
    </location>
</feature>
<dbReference type="Proteomes" id="UP001159428">
    <property type="component" value="Unassembled WGS sequence"/>
</dbReference>
<dbReference type="GO" id="GO:0004656">
    <property type="term" value="F:procollagen-proline 4-dioxygenase activity"/>
    <property type="evidence" value="ECO:0007669"/>
    <property type="project" value="TreeGrafter"/>
</dbReference>
<dbReference type="PROSITE" id="PS50222">
    <property type="entry name" value="EF_HAND_2"/>
    <property type="match status" value="1"/>
</dbReference>
<comment type="cofactor">
    <cofactor evidence="1">
        <name>L-ascorbate</name>
        <dbReference type="ChEBI" id="CHEBI:38290"/>
    </cofactor>
</comment>
<dbReference type="GO" id="GO:0031418">
    <property type="term" value="F:L-ascorbic acid binding"/>
    <property type="evidence" value="ECO:0007669"/>
    <property type="project" value="UniProtKB-KW"/>
</dbReference>
<keyword evidence="7" id="KW-0408">Iron</keyword>
<dbReference type="GO" id="GO:0005506">
    <property type="term" value="F:iron ion binding"/>
    <property type="evidence" value="ECO:0007669"/>
    <property type="project" value="InterPro"/>
</dbReference>
<feature type="signal peptide" evidence="8">
    <location>
        <begin position="1"/>
        <end position="18"/>
    </location>
</feature>
<sequence length="434" mass="50112">MREDAILIFVSSLVSVHCHLFTDAGSDQHCEDDTCITDERPCFIPREKGILTRLDGVKVGHKQKVDLGAEGKKVLITRALKPLLFEIPNFLSEEECNHVISLANEKELVKSVARGGLTESDTWTHDPNLFGKAEGSRGLYENWDFDQDGKITIDEIKRFAKVERYLYLTDEEVKRIFHDLKLREFDDSVITREEFQDMNTLLVDSYLYEMGRSHPRHRERFSEQTWLTGEHEDGILQDIRMRVQAVTKLPDEIIYGSEYLQVVRYGVDGHYHAHLDSETHEHPEIPCCHQIQGAGMDRERRCKLCRYVTILYFLNEPPEGGETAFPMADNATFIKENFASLRSKEDFYNLSEFCHKSNLVVTPKKGTAILWYNHEMDPNSGWLGRMDEYSIHGGCAVKRGIKWIANNWITAPYKKLAHVPSQYILGPDIYFSED</sequence>
<evidence type="ECO:0000256" key="3">
    <source>
        <dbReference type="ARBA" id="ARBA00022837"/>
    </source>
</evidence>
<dbReference type="InterPro" id="IPR006620">
    <property type="entry name" value="Pro_4_hyd_alph"/>
</dbReference>
<dbReference type="GO" id="GO:0005783">
    <property type="term" value="C:endoplasmic reticulum"/>
    <property type="evidence" value="ECO:0007669"/>
    <property type="project" value="TreeGrafter"/>
</dbReference>
<protein>
    <recommendedName>
        <fullName evidence="13">Transmembrane prolyl 4-hydroxylase</fullName>
    </recommendedName>
</protein>
<evidence type="ECO:0000256" key="2">
    <source>
        <dbReference type="ARBA" id="ARBA00022723"/>
    </source>
</evidence>
<keyword evidence="6" id="KW-0560">Oxidoreductase</keyword>
<evidence type="ECO:0000259" key="10">
    <source>
        <dbReference type="PROSITE" id="PS51471"/>
    </source>
</evidence>
<evidence type="ECO:0008006" key="13">
    <source>
        <dbReference type="Google" id="ProtNLM"/>
    </source>
</evidence>
<dbReference type="SMART" id="SM00702">
    <property type="entry name" value="P4Hc"/>
    <property type="match status" value="1"/>
</dbReference>
<evidence type="ECO:0000313" key="11">
    <source>
        <dbReference type="EMBL" id="CAH3032130.1"/>
    </source>
</evidence>
<feature type="domain" description="EF-hand" evidence="9">
    <location>
        <begin position="131"/>
        <end position="166"/>
    </location>
</feature>
<keyword evidence="4" id="KW-0847">Vitamin C</keyword>
<evidence type="ECO:0000313" key="12">
    <source>
        <dbReference type="Proteomes" id="UP001159428"/>
    </source>
</evidence>
<dbReference type="InterPro" id="IPR011992">
    <property type="entry name" value="EF-hand-dom_pair"/>
</dbReference>
<dbReference type="PROSITE" id="PS00018">
    <property type="entry name" value="EF_HAND_1"/>
    <property type="match status" value="1"/>
</dbReference>
<dbReference type="GO" id="GO:0005509">
    <property type="term" value="F:calcium ion binding"/>
    <property type="evidence" value="ECO:0007669"/>
    <property type="project" value="InterPro"/>
</dbReference>
<dbReference type="Pfam" id="PF13640">
    <property type="entry name" value="2OG-FeII_Oxy_3"/>
    <property type="match status" value="1"/>
</dbReference>
<evidence type="ECO:0000256" key="6">
    <source>
        <dbReference type="ARBA" id="ARBA00023002"/>
    </source>
</evidence>
<reference evidence="11 12" key="1">
    <citation type="submission" date="2022-05" db="EMBL/GenBank/DDBJ databases">
        <authorList>
            <consortium name="Genoscope - CEA"/>
            <person name="William W."/>
        </authorList>
    </citation>
    <scope>NUCLEOTIDE SEQUENCE [LARGE SCALE GENOMIC DNA]</scope>
</reference>
<dbReference type="InterPro" id="IPR018247">
    <property type="entry name" value="EF_Hand_1_Ca_BS"/>
</dbReference>
<feature type="domain" description="Fe2OG dioxygenase" evidence="10">
    <location>
        <begin position="256"/>
        <end position="411"/>
    </location>
</feature>
<dbReference type="SUPFAM" id="SSF47473">
    <property type="entry name" value="EF-hand"/>
    <property type="match status" value="1"/>
</dbReference>
<dbReference type="EMBL" id="CALNXJ010000001">
    <property type="protein sequence ID" value="CAH3032130.1"/>
    <property type="molecule type" value="Genomic_DNA"/>
</dbReference>
<organism evidence="11 12">
    <name type="scientific">Pocillopora meandrina</name>
    <dbReference type="NCBI Taxonomy" id="46732"/>
    <lineage>
        <taxon>Eukaryota</taxon>
        <taxon>Metazoa</taxon>
        <taxon>Cnidaria</taxon>
        <taxon>Anthozoa</taxon>
        <taxon>Hexacorallia</taxon>
        <taxon>Scleractinia</taxon>
        <taxon>Astrocoeniina</taxon>
        <taxon>Pocilloporidae</taxon>
        <taxon>Pocillopora</taxon>
    </lineage>
</organism>
<dbReference type="AlphaFoldDB" id="A0AAU9VLR6"/>
<keyword evidence="8" id="KW-0732">Signal</keyword>
<proteinExistence type="predicted"/>